<dbReference type="EMBL" id="CP080507">
    <property type="protein sequence ID" value="QYM79958.1"/>
    <property type="molecule type" value="Genomic_DNA"/>
</dbReference>
<dbReference type="KEGG" id="ole:K0B96_04895"/>
<dbReference type="Pfam" id="PF16798">
    <property type="entry name" value="DUF5069"/>
    <property type="match status" value="1"/>
</dbReference>
<evidence type="ECO:0000259" key="1">
    <source>
        <dbReference type="Pfam" id="PF16798"/>
    </source>
</evidence>
<dbReference type="AlphaFoldDB" id="A0A8F9XKR6"/>
<dbReference type="RefSeq" id="WP_220164450.1">
    <property type="nucleotide sequence ID" value="NZ_CP080507.1"/>
</dbReference>
<dbReference type="InterPro" id="IPR031849">
    <property type="entry name" value="DUF5069"/>
</dbReference>
<dbReference type="Proteomes" id="UP000825051">
    <property type="component" value="Chromosome"/>
</dbReference>
<feature type="domain" description="DUF5069" evidence="1">
    <location>
        <begin position="11"/>
        <end position="141"/>
    </location>
</feature>
<proteinExistence type="predicted"/>
<accession>A0A8F9XKR6</accession>
<keyword evidence="3" id="KW-1185">Reference proteome</keyword>
<sequence>MLNLAQPDPTQHPPRSVRTRLGGFCHLPRLLDKARAFAAGKNGGYHYNCPLDRNFFDFTGIDHEALLAEVKKGGSDTEILTWVRAHTSRSKAEIHAWTEWLDQHGPGGVGGHEWIAETVKAAAGDRDDIRSFADLLDLDDYVSYGGKG</sequence>
<evidence type="ECO:0000313" key="2">
    <source>
        <dbReference type="EMBL" id="QYM79958.1"/>
    </source>
</evidence>
<reference evidence="2" key="1">
    <citation type="submission" date="2021-08" db="EMBL/GenBank/DDBJ databases">
        <title>Genome of a novel bacterium of the phylum Verrucomicrobia, Oleiharenicola sp. KSB-15.</title>
        <authorList>
            <person name="Chung J.-H."/>
            <person name="Ahn J.-H."/>
            <person name="Yoon Y."/>
            <person name="Kim D.-Y."/>
            <person name="An S.-H."/>
            <person name="Park I."/>
            <person name="Yeon J."/>
        </authorList>
    </citation>
    <scope>NUCLEOTIDE SEQUENCE</scope>
    <source>
        <strain evidence="2">KSB-15</strain>
    </source>
</reference>
<name>A0A8F9XKR6_9BACT</name>
<evidence type="ECO:0000313" key="3">
    <source>
        <dbReference type="Proteomes" id="UP000825051"/>
    </source>
</evidence>
<organism evidence="2 3">
    <name type="scientific">Horticoccus luteus</name>
    <dbReference type="NCBI Taxonomy" id="2862869"/>
    <lineage>
        <taxon>Bacteria</taxon>
        <taxon>Pseudomonadati</taxon>
        <taxon>Verrucomicrobiota</taxon>
        <taxon>Opitutia</taxon>
        <taxon>Opitutales</taxon>
        <taxon>Opitutaceae</taxon>
        <taxon>Horticoccus</taxon>
    </lineage>
</organism>
<gene>
    <name evidence="2" type="ORF">K0B96_04895</name>
</gene>
<protein>
    <submittedName>
        <fullName evidence="2">DUF5069 domain-containing protein</fullName>
    </submittedName>
</protein>